<dbReference type="SUPFAM" id="SSF48264">
    <property type="entry name" value="Cytochrome P450"/>
    <property type="match status" value="1"/>
</dbReference>
<evidence type="ECO:0000256" key="2">
    <source>
        <dbReference type="ARBA" id="ARBA00022617"/>
    </source>
</evidence>
<protein>
    <submittedName>
        <fullName evidence="7">Cytochrome P450</fullName>
    </submittedName>
</protein>
<evidence type="ECO:0000313" key="7">
    <source>
        <dbReference type="EMBL" id="SEG11889.1"/>
    </source>
</evidence>
<dbReference type="GO" id="GO:0006707">
    <property type="term" value="P:cholesterol catabolic process"/>
    <property type="evidence" value="ECO:0007669"/>
    <property type="project" value="TreeGrafter"/>
</dbReference>
<dbReference type="GO" id="GO:0008395">
    <property type="term" value="F:steroid hydroxylase activity"/>
    <property type="evidence" value="ECO:0007669"/>
    <property type="project" value="TreeGrafter"/>
</dbReference>
<evidence type="ECO:0000256" key="6">
    <source>
        <dbReference type="ARBA" id="ARBA00023033"/>
    </source>
</evidence>
<dbReference type="PANTHER" id="PTHR46696:SF4">
    <property type="entry name" value="BIOTIN BIOSYNTHESIS CYTOCHROME P450"/>
    <property type="match status" value="1"/>
</dbReference>
<dbReference type="OrthoDB" id="3203662at2"/>
<dbReference type="AlphaFoldDB" id="A0A1H5XJG7"/>
<dbReference type="InterPro" id="IPR001128">
    <property type="entry name" value="Cyt_P450"/>
</dbReference>
<dbReference type="FunFam" id="1.10.630.10:FF:000018">
    <property type="entry name" value="Cytochrome P450 monooxygenase"/>
    <property type="match status" value="1"/>
</dbReference>
<keyword evidence="3" id="KW-0479">Metal-binding</keyword>
<evidence type="ECO:0000313" key="8">
    <source>
        <dbReference type="Proteomes" id="UP000236723"/>
    </source>
</evidence>
<dbReference type="CDD" id="cd11033">
    <property type="entry name" value="CYP142-like"/>
    <property type="match status" value="1"/>
</dbReference>
<keyword evidence="4" id="KW-0560">Oxidoreductase</keyword>
<evidence type="ECO:0000256" key="4">
    <source>
        <dbReference type="ARBA" id="ARBA00023002"/>
    </source>
</evidence>
<evidence type="ECO:0000256" key="1">
    <source>
        <dbReference type="ARBA" id="ARBA00010617"/>
    </source>
</evidence>
<comment type="similarity">
    <text evidence="1">Belongs to the cytochrome P450 family.</text>
</comment>
<dbReference type="GO" id="GO:0020037">
    <property type="term" value="F:heme binding"/>
    <property type="evidence" value="ECO:0007669"/>
    <property type="project" value="InterPro"/>
</dbReference>
<dbReference type="InterPro" id="IPR036396">
    <property type="entry name" value="Cyt_P450_sf"/>
</dbReference>
<dbReference type="GO" id="GO:0036199">
    <property type="term" value="F:cholest-4-en-3-one 26-monooxygenase activity"/>
    <property type="evidence" value="ECO:0007669"/>
    <property type="project" value="TreeGrafter"/>
</dbReference>
<keyword evidence="5" id="KW-0408">Iron</keyword>
<evidence type="ECO:0000256" key="5">
    <source>
        <dbReference type="ARBA" id="ARBA00023004"/>
    </source>
</evidence>
<proteinExistence type="inferred from homology"/>
<keyword evidence="2" id="KW-0349">Heme</keyword>
<dbReference type="Proteomes" id="UP000236723">
    <property type="component" value="Unassembled WGS sequence"/>
</dbReference>
<sequence>MAQPLREAEIDLSDLEFWGRPRRQREAAFAALRARERPVFFRELKVPFIRSGPGYYALVRHADVVEASRRPDVFSSEPCSTSIADQPAYMARYFGSMINMDDPRHAKIRRIVSRAFTPRVLAKLEADLQTAATRIVDDLVARGPGDFVEQVAARLPVAVICDMMGIPAERRAMVLERTNIILGLGDPEYSGLEPTASPDGFTRPAALYGLLRVMTAGYELNHLAMRLARRRRREPGDDLVSALVRAEVDGERLTDQEIGSFFILLVVAGNETTRNAMAHGLKLLTDHPDQRALLLADFEGRIGGAVEEIVRMSTPVIQFRRTVTRDHEMNGHQYRTGDKVLLFYNSANRDEAVFENPDVFDITRSPNPHVGFGGPGPHYCLGANLARREITVMYRELFTRLPGIRAAGRPDRLYSNFINGIKHLPCAF</sequence>
<keyword evidence="8" id="KW-1185">Reference proteome</keyword>
<organism evidence="7 8">
    <name type="scientific">Thermomonospora echinospora</name>
    <dbReference type="NCBI Taxonomy" id="1992"/>
    <lineage>
        <taxon>Bacteria</taxon>
        <taxon>Bacillati</taxon>
        <taxon>Actinomycetota</taxon>
        <taxon>Actinomycetes</taxon>
        <taxon>Streptosporangiales</taxon>
        <taxon>Thermomonosporaceae</taxon>
        <taxon>Thermomonospora</taxon>
    </lineage>
</organism>
<dbReference type="GO" id="GO:0005506">
    <property type="term" value="F:iron ion binding"/>
    <property type="evidence" value="ECO:0007669"/>
    <property type="project" value="InterPro"/>
</dbReference>
<dbReference type="PANTHER" id="PTHR46696">
    <property type="entry name" value="P450, PUTATIVE (EUROFUNG)-RELATED"/>
    <property type="match status" value="1"/>
</dbReference>
<keyword evidence="6" id="KW-0503">Monooxygenase</keyword>
<dbReference type="Gene3D" id="1.10.630.10">
    <property type="entry name" value="Cytochrome P450"/>
    <property type="match status" value="1"/>
</dbReference>
<dbReference type="EMBL" id="FNVO01000003">
    <property type="protein sequence ID" value="SEG11889.1"/>
    <property type="molecule type" value="Genomic_DNA"/>
</dbReference>
<dbReference type="Pfam" id="PF00067">
    <property type="entry name" value="p450"/>
    <property type="match status" value="1"/>
</dbReference>
<dbReference type="InterPro" id="IPR002397">
    <property type="entry name" value="Cyt_P450_B"/>
</dbReference>
<reference evidence="8" key="1">
    <citation type="submission" date="2016-10" db="EMBL/GenBank/DDBJ databases">
        <authorList>
            <person name="Varghese N."/>
            <person name="Submissions S."/>
        </authorList>
    </citation>
    <scope>NUCLEOTIDE SEQUENCE [LARGE SCALE GENOMIC DNA]</scope>
    <source>
        <strain evidence="8">DSM 43163</strain>
    </source>
</reference>
<evidence type="ECO:0000256" key="3">
    <source>
        <dbReference type="ARBA" id="ARBA00022723"/>
    </source>
</evidence>
<dbReference type="RefSeq" id="WP_103937226.1">
    <property type="nucleotide sequence ID" value="NZ_FNVO01000003.1"/>
</dbReference>
<gene>
    <name evidence="7" type="ORF">SAMN04489712_103284</name>
</gene>
<name>A0A1H5XJG7_9ACTN</name>
<accession>A0A1H5XJG7</accession>
<dbReference type="PRINTS" id="PR00359">
    <property type="entry name" value="BP450"/>
</dbReference>